<evidence type="ECO:0000256" key="1">
    <source>
        <dbReference type="ARBA" id="ARBA00022737"/>
    </source>
</evidence>
<dbReference type="PANTHER" id="PTHR24198:SF165">
    <property type="entry name" value="ANKYRIN REPEAT-CONTAINING PROTEIN-RELATED"/>
    <property type="match status" value="1"/>
</dbReference>
<organism evidence="5 6">
    <name type="scientific">Aspergillus coremiiformis</name>
    <dbReference type="NCBI Taxonomy" id="138285"/>
    <lineage>
        <taxon>Eukaryota</taxon>
        <taxon>Fungi</taxon>
        <taxon>Dikarya</taxon>
        <taxon>Ascomycota</taxon>
        <taxon>Pezizomycotina</taxon>
        <taxon>Eurotiomycetes</taxon>
        <taxon>Eurotiomycetidae</taxon>
        <taxon>Eurotiales</taxon>
        <taxon>Aspergillaceae</taxon>
        <taxon>Aspergillus</taxon>
        <taxon>Aspergillus subgen. Circumdati</taxon>
    </lineage>
</organism>
<evidence type="ECO:0000313" key="5">
    <source>
        <dbReference type="EMBL" id="KAE8354414.1"/>
    </source>
</evidence>
<dbReference type="SMART" id="SM00248">
    <property type="entry name" value="ANK"/>
    <property type="match status" value="4"/>
</dbReference>
<dbReference type="PROSITE" id="PS50088">
    <property type="entry name" value="ANK_REPEAT"/>
    <property type="match status" value="1"/>
</dbReference>
<dbReference type="SUPFAM" id="SSF48403">
    <property type="entry name" value="Ankyrin repeat"/>
    <property type="match status" value="1"/>
</dbReference>
<protein>
    <submittedName>
        <fullName evidence="5">Ankyrin repeat-containing domain protein</fullName>
    </submittedName>
</protein>
<dbReference type="InterPro" id="IPR002110">
    <property type="entry name" value="Ankyrin_rpt"/>
</dbReference>
<reference evidence="6" key="1">
    <citation type="submission" date="2019-04" db="EMBL/GenBank/DDBJ databases">
        <title>Friends and foes A comparative genomics studyof 23 Aspergillus species from section Flavi.</title>
        <authorList>
            <consortium name="DOE Joint Genome Institute"/>
            <person name="Kjaerbolling I."/>
            <person name="Vesth T."/>
            <person name="Frisvad J.C."/>
            <person name="Nybo J.L."/>
            <person name="Theobald S."/>
            <person name="Kildgaard S."/>
            <person name="Isbrandt T."/>
            <person name="Kuo A."/>
            <person name="Sato A."/>
            <person name="Lyhne E.K."/>
            <person name="Kogle M.E."/>
            <person name="Wiebenga A."/>
            <person name="Kun R.S."/>
            <person name="Lubbers R.J."/>
            <person name="Makela M.R."/>
            <person name="Barry K."/>
            <person name="Chovatia M."/>
            <person name="Clum A."/>
            <person name="Daum C."/>
            <person name="Haridas S."/>
            <person name="He G."/>
            <person name="LaButti K."/>
            <person name="Lipzen A."/>
            <person name="Mondo S."/>
            <person name="Riley R."/>
            <person name="Salamov A."/>
            <person name="Simmons B.A."/>
            <person name="Magnuson J.K."/>
            <person name="Henrissat B."/>
            <person name="Mortensen U.H."/>
            <person name="Larsen T.O."/>
            <person name="Devries R.P."/>
            <person name="Grigoriev I.V."/>
            <person name="Machida M."/>
            <person name="Baker S.E."/>
            <person name="Andersen M.R."/>
        </authorList>
    </citation>
    <scope>NUCLEOTIDE SEQUENCE [LARGE SCALE GENOMIC DNA]</scope>
    <source>
        <strain evidence="6">CBS 553.77</strain>
    </source>
</reference>
<dbReference type="PROSITE" id="PS50297">
    <property type="entry name" value="ANK_REP_REGION"/>
    <property type="match status" value="1"/>
</dbReference>
<feature type="region of interest" description="Disordered" evidence="4">
    <location>
        <begin position="1"/>
        <end position="43"/>
    </location>
</feature>
<accession>A0A5N6Z9T2</accession>
<sequence length="377" mass="42589">MCPTQVPGAVSPHDQSSQMDRTVPSARIRAESDSSSQGFPGDPVVGCRDTIPWQSINIDELKKNNFGIIDTLEEYENQSNEKRLACQNIFYPIESLIRNGEVDHIKELIEHGLNVHGYAPGETFLGVAVRLGKGKVAEYLLDHYQFTFDELEVHKPSLADLAVICGNRQTFTRLMALYSGRSALGRLAGNLSDNAIVRICGEYETDTVMQLLESRLRLDVKDTLTDDTPVHVAAMRSDCDVLQWILNKGARVDSQRVFARNRENKTALQLALSSGADENTNILMDWVVIATRDQVDYNGWETLITAQEHKNPEVVRKLFELGCEKDYEERGEREERTELLNYLQRHPHEIGPIKQIADMLIDEDKAPSGRPLSKRRI</sequence>
<dbReference type="InterPro" id="IPR036770">
    <property type="entry name" value="Ankyrin_rpt-contain_sf"/>
</dbReference>
<dbReference type="Gene3D" id="1.25.40.20">
    <property type="entry name" value="Ankyrin repeat-containing domain"/>
    <property type="match status" value="1"/>
</dbReference>
<proteinExistence type="predicted"/>
<feature type="repeat" description="ANK" evidence="3">
    <location>
        <begin position="225"/>
        <end position="257"/>
    </location>
</feature>
<evidence type="ECO:0000256" key="2">
    <source>
        <dbReference type="ARBA" id="ARBA00023043"/>
    </source>
</evidence>
<evidence type="ECO:0000313" key="6">
    <source>
        <dbReference type="Proteomes" id="UP000327118"/>
    </source>
</evidence>
<dbReference type="PANTHER" id="PTHR24198">
    <property type="entry name" value="ANKYRIN REPEAT AND PROTEIN KINASE DOMAIN-CONTAINING PROTEIN"/>
    <property type="match status" value="1"/>
</dbReference>
<keyword evidence="1" id="KW-0677">Repeat</keyword>
<dbReference type="OrthoDB" id="1577640at2759"/>
<dbReference type="EMBL" id="ML739073">
    <property type="protein sequence ID" value="KAE8354414.1"/>
    <property type="molecule type" value="Genomic_DNA"/>
</dbReference>
<keyword evidence="2 3" id="KW-0040">ANK repeat</keyword>
<evidence type="ECO:0000256" key="4">
    <source>
        <dbReference type="SAM" id="MobiDB-lite"/>
    </source>
</evidence>
<keyword evidence="6" id="KW-1185">Reference proteome</keyword>
<name>A0A5N6Z9T2_9EURO</name>
<dbReference type="Proteomes" id="UP000327118">
    <property type="component" value="Unassembled WGS sequence"/>
</dbReference>
<evidence type="ECO:0000256" key="3">
    <source>
        <dbReference type="PROSITE-ProRule" id="PRU00023"/>
    </source>
</evidence>
<gene>
    <name evidence="5" type="ORF">BDV28DRAFT_147145</name>
</gene>
<dbReference type="AlphaFoldDB" id="A0A5N6Z9T2"/>
<dbReference type="Pfam" id="PF00023">
    <property type="entry name" value="Ank"/>
    <property type="match status" value="1"/>
</dbReference>